<dbReference type="AlphaFoldDB" id="A0A2P2NAA1"/>
<dbReference type="EMBL" id="GGEC01058921">
    <property type="protein sequence ID" value="MBX39405.1"/>
    <property type="molecule type" value="Transcribed_RNA"/>
</dbReference>
<reference evidence="1" key="1">
    <citation type="submission" date="2018-02" db="EMBL/GenBank/DDBJ databases">
        <title>Rhizophora mucronata_Transcriptome.</title>
        <authorList>
            <person name="Meera S.P."/>
            <person name="Sreeshan A."/>
            <person name="Augustine A."/>
        </authorList>
    </citation>
    <scope>NUCLEOTIDE SEQUENCE</scope>
    <source>
        <tissue evidence="1">Leaf</tissue>
    </source>
</reference>
<protein>
    <submittedName>
        <fullName evidence="1">Uncharacterized protein</fullName>
    </submittedName>
</protein>
<name>A0A2P2NAA1_RHIMU</name>
<evidence type="ECO:0000313" key="1">
    <source>
        <dbReference type="EMBL" id="MBX39405.1"/>
    </source>
</evidence>
<accession>A0A2P2NAA1</accession>
<organism evidence="1">
    <name type="scientific">Rhizophora mucronata</name>
    <name type="common">Asiatic mangrove</name>
    <dbReference type="NCBI Taxonomy" id="61149"/>
    <lineage>
        <taxon>Eukaryota</taxon>
        <taxon>Viridiplantae</taxon>
        <taxon>Streptophyta</taxon>
        <taxon>Embryophyta</taxon>
        <taxon>Tracheophyta</taxon>
        <taxon>Spermatophyta</taxon>
        <taxon>Magnoliopsida</taxon>
        <taxon>eudicotyledons</taxon>
        <taxon>Gunneridae</taxon>
        <taxon>Pentapetalae</taxon>
        <taxon>rosids</taxon>
        <taxon>fabids</taxon>
        <taxon>Malpighiales</taxon>
        <taxon>Rhizophoraceae</taxon>
        <taxon>Rhizophora</taxon>
    </lineage>
</organism>
<proteinExistence type="predicted"/>
<sequence length="52" mass="5736">MQILSPYLSLTFLPSCLFHVDSLSLSLTYFFLPLTFFIHGSKGKLGVAGIIT</sequence>